<dbReference type="GeneID" id="14909733"/>
<evidence type="ECO:0000313" key="5">
    <source>
        <dbReference type="EMBL" id="EGR33561.1"/>
    </source>
</evidence>
<keyword evidence="1" id="KW-0677">Repeat</keyword>
<keyword evidence="6" id="KW-1185">Reference proteome</keyword>
<keyword evidence="2" id="KW-0472">Membrane</keyword>
<evidence type="ECO:0000313" key="6">
    <source>
        <dbReference type="Proteomes" id="UP000008983"/>
    </source>
</evidence>
<dbReference type="OrthoDB" id="293240at2759"/>
<dbReference type="SUPFAM" id="SSF82109">
    <property type="entry name" value="MIR domain"/>
    <property type="match status" value="1"/>
</dbReference>
<dbReference type="EC" id="2.7.7.49" evidence="5"/>
<dbReference type="InParanoid" id="G0QMJ5"/>
<dbReference type="Gene3D" id="2.80.10.50">
    <property type="match status" value="2"/>
</dbReference>
<dbReference type="EC" id="3.1.11.5" evidence="5"/>
<dbReference type="PANTHER" id="PTHR13715">
    <property type="entry name" value="RYANODINE RECEPTOR AND IP3 RECEPTOR"/>
    <property type="match status" value="1"/>
</dbReference>
<gene>
    <name evidence="5" type="ORF">IMG5_049370</name>
</gene>
<feature type="domain" description="MIR" evidence="3">
    <location>
        <begin position="359"/>
        <end position="489"/>
    </location>
</feature>
<keyword evidence="5" id="KW-0808">Transferase</keyword>
<dbReference type="GO" id="GO:0003964">
    <property type="term" value="F:RNA-directed DNA polymerase activity"/>
    <property type="evidence" value="ECO:0007669"/>
    <property type="project" value="UniProtKB-EC"/>
</dbReference>
<organism evidence="5 6">
    <name type="scientific">Ichthyophthirius multifiliis</name>
    <name type="common">White spot disease agent</name>
    <name type="synonym">Ich</name>
    <dbReference type="NCBI Taxonomy" id="5932"/>
    <lineage>
        <taxon>Eukaryota</taxon>
        <taxon>Sar</taxon>
        <taxon>Alveolata</taxon>
        <taxon>Ciliophora</taxon>
        <taxon>Intramacronucleata</taxon>
        <taxon>Oligohymenophorea</taxon>
        <taxon>Hymenostomatida</taxon>
        <taxon>Ophryoglenina</taxon>
        <taxon>Ichthyophthirius</taxon>
    </lineage>
</organism>
<dbReference type="EC" id="3.1.3.15" evidence="5"/>
<keyword evidence="2" id="KW-1133">Transmembrane helix</keyword>
<dbReference type="InterPro" id="IPR015925">
    <property type="entry name" value="Ryanodine_IP3_receptor"/>
</dbReference>
<proteinExistence type="predicted"/>
<evidence type="ECO:0000259" key="3">
    <source>
        <dbReference type="Pfam" id="PF02815"/>
    </source>
</evidence>
<keyword evidence="2" id="KW-0812">Transmembrane</keyword>
<evidence type="ECO:0000256" key="2">
    <source>
        <dbReference type="SAM" id="Phobius"/>
    </source>
</evidence>
<evidence type="ECO:0000259" key="4">
    <source>
        <dbReference type="Pfam" id="PF08709"/>
    </source>
</evidence>
<dbReference type="Proteomes" id="UP000008983">
    <property type="component" value="Unassembled WGS sequence"/>
</dbReference>
<keyword evidence="5" id="KW-0378">Hydrolase</keyword>
<dbReference type="GO" id="GO:0004401">
    <property type="term" value="F:histidinol-phosphatase activity"/>
    <property type="evidence" value="ECO:0007669"/>
    <property type="project" value="UniProtKB-EC"/>
</dbReference>
<accession>G0QMJ5</accession>
<dbReference type="eggNOG" id="KOG2243">
    <property type="taxonomic scope" value="Eukaryota"/>
</dbReference>
<feature type="transmembrane region" description="Helical" evidence="2">
    <location>
        <begin position="523"/>
        <end position="550"/>
    </location>
</feature>
<feature type="transmembrane region" description="Helical" evidence="2">
    <location>
        <begin position="577"/>
        <end position="599"/>
    </location>
</feature>
<feature type="domain" description="Inositol 1,4,5-trisphosphate/ryanodine receptor" evidence="4">
    <location>
        <begin position="12"/>
        <end position="149"/>
    </location>
</feature>
<evidence type="ECO:0000256" key="1">
    <source>
        <dbReference type="ARBA" id="ARBA00022737"/>
    </source>
</evidence>
<sequence length="1703" mass="202313">MIIQDQKFGKNIQITYGCCITLNLADYQNYYIQSDGFLQSKLSLKNYSQPLGNKFVDFRNCVFKILPPLDHNYVQSMLKATQSQDINNETSLQKRKAKIRMLQQNLNAELNSNMTTCQKLNGTSVLFTSSSFHLVHVASIKFLSLTKDQSNNYIFTLEDFANQQTLFKFLPCLTIQKQRANIVMNRDTINLCNIALIHNRKSFLYTNFQGQKIQENINNLIDEEYSHASIYANLENASRWVVNIYSNDEAEENSRFLNIGSVVQLNLSEKNVNKIKRKQQKQKQKSIVYHVVVKMKIQKIFQRIIKDIQKKMISKNLKLVCSQATQENNIFQDLEKINPDLNQIQKKEFDLNNEQLTNLKHTINEKYEVLYEQTVYSQNSPIYKQNVVPNIKALWIIESTNIYNGGLLKWENTFRLKHFITGKYLCVRQDYQNSDNNYLDLTSSDEKGSVFKFLPLKQTENNKKFITKDSFFQIQHFQSEQTISYKEIKDCIQTRLEKNNNNYKINIFKIKKTNFEDTWETNFLLFTMPVILNTIKIINLFVFFFFNYFIQFHFRISKLKVSNGNQGMFLGNIQIKLTILFMDQIILLIINLLHISIFMKSLPQQVPQDKMQIHLIIYFKYYQFFCQKENKLIREQQILGALCLLLQKIYPNIQDFQQYAYTTDLQKEYLNIYKQNQWPIKHEFNLNQEQVEEDDYIKLQQEFFGKRYGLSYNIYMLLQCICKENTQNQQYLLKFIYTFIPHIGFGKFVCDALSNIYFKNIQILQEIQNIQLKSQQNQQQLAVNTEKKSNLLNELILKFNQFPNFVKPELIQLLADCCVLNNVALYQHQKYIYNRVNIISIQINLFQYFNLGYFKSLDIKNLFDECIFQEKSLQQQLINICKEEDIPISDFLQNKEKKRRKSLVQYLKSQLNLFTNLCKNRNNIACFFIRDQFPLEVLSYSIIKQDESDPEILAKFLKIIQNVYIDIFPRQAHTKPNLIKKLFTESEYNTQQQKLNNVINNESYDNNNQSAEEIVNNGGKIKNFAVVSKVMKQISKMTLKTVKMPDKALDNTQININNDINQEMIERNHLNQLKEYLIQYLEDRNTQLQKIFQKNDDNINDRDQKKNITNSIYNNFTLECIEILQMMVQFELVDEKENLQKLNGKNGNNQGILNKIFIQNNNNGNINEINKERHNSELERIIKCLVNLLEFDEKYFQELQGLQILRKYQEVQLLQENNQGLKNVLRQGIQIGKLSQLGGKLMGNMVGNMFMNDNQQKQKKQAKIMTNLDSQNELVQEPIFKKVQGLKKILMKYTNKTFSIREENKEFECENLIKISICNFLSHLLDIRQDFFIDNAICYFQQKFAMYKKEEDYNKLDNDLKEILPNIMTGVGKEVQKEQIKNYTQNKFYLRGFDEILSRSFIECLLFSFYIAQNSDLENSIIKLIKRCVERKEEFFNNILQLEVIFTQQDNYLYQVMSDFIITLKNLTQESQIWLNVDDYLNQPKEQEQINQAIIKLIIGLKTRQNIFNHIGGRQCLIELNEKVLNVLEKHMDDIFFDFSENNYKIKLIKISFSIMISLCQNNKENQEVFFNKYFRYLQKFQKINIGQIEFTQEILKYNYFLTLNLTNKDLSYYLDMIKINGKHYQFLEIFNVLLLKETESQDQEQIQKVIIESILDYGISHFYNEQIDINKYKSIFLIVKFKYSFLFKKINTNKGVSKNFKQ</sequence>
<dbReference type="PANTHER" id="PTHR13715:SF99">
    <property type="entry name" value="INOSITOL 1,4,5-TRISPHOSPHATE RECEPTOR-LIKE PROTEIN A"/>
    <property type="match status" value="1"/>
</dbReference>
<dbReference type="InterPro" id="IPR036300">
    <property type="entry name" value="MIR_dom_sf"/>
</dbReference>
<dbReference type="RefSeq" id="XP_004037547.1">
    <property type="nucleotide sequence ID" value="XM_004037499.1"/>
</dbReference>
<dbReference type="Pfam" id="PF08709">
    <property type="entry name" value="Ins145_P3_rec"/>
    <property type="match status" value="1"/>
</dbReference>
<protein>
    <submittedName>
        <fullName evidence="5">MIR domain protein</fullName>
        <ecNumber evidence="5">2.7.7.49</ecNumber>
        <ecNumber evidence="5">3.1.11.5</ecNumber>
        <ecNumber evidence="5">3.1.3.15</ecNumber>
        <ecNumber evidence="5">3.4.24.69</ecNumber>
    </submittedName>
</protein>
<dbReference type="OMA" id="FINQITI"/>
<reference evidence="5 6" key="1">
    <citation type="submission" date="2011-07" db="EMBL/GenBank/DDBJ databases">
        <authorList>
            <person name="Coyne R."/>
            <person name="Brami D."/>
            <person name="Johnson J."/>
            <person name="Hostetler J."/>
            <person name="Hannick L."/>
            <person name="Clark T."/>
            <person name="Cassidy-Hanley D."/>
            <person name="Inman J."/>
        </authorList>
    </citation>
    <scope>NUCLEOTIDE SEQUENCE [LARGE SCALE GENOMIC DNA]</scope>
    <source>
        <strain evidence="5 6">G5</strain>
    </source>
</reference>
<dbReference type="InterPro" id="IPR014821">
    <property type="entry name" value="Ins145_P3_rcpt"/>
</dbReference>
<dbReference type="STRING" id="857967.G0QMJ5"/>
<dbReference type="InterPro" id="IPR016093">
    <property type="entry name" value="MIR_motif"/>
</dbReference>
<dbReference type="Pfam" id="PF02815">
    <property type="entry name" value="MIR"/>
    <property type="match status" value="1"/>
</dbReference>
<dbReference type="GO" id="GO:0006816">
    <property type="term" value="P:calcium ion transport"/>
    <property type="evidence" value="ECO:0007669"/>
    <property type="project" value="InterPro"/>
</dbReference>
<keyword evidence="5" id="KW-0548">Nucleotidyltransferase</keyword>
<dbReference type="EC" id="3.4.24.69" evidence="5"/>
<name>G0QMJ5_ICHMU</name>
<dbReference type="GO" id="GO:0004222">
    <property type="term" value="F:metalloendopeptidase activity"/>
    <property type="evidence" value="ECO:0007669"/>
    <property type="project" value="UniProtKB-EC"/>
</dbReference>
<dbReference type="GO" id="GO:0008854">
    <property type="term" value="F:exodeoxyribonuclease V activity"/>
    <property type="evidence" value="ECO:0007669"/>
    <property type="project" value="UniProtKB-EC"/>
</dbReference>
<dbReference type="EMBL" id="GL983424">
    <property type="protein sequence ID" value="EGR33561.1"/>
    <property type="molecule type" value="Genomic_DNA"/>
</dbReference>